<dbReference type="Gene3D" id="1.10.10.10">
    <property type="entry name" value="Winged helix-like DNA-binding domain superfamily/Winged helix DNA-binding domain"/>
    <property type="match status" value="1"/>
</dbReference>
<sequence length="48" mass="5826">MAYNIDYDRQYVHKRLRSLADVGLLTSEEGVYELTDLSFLEFRRRHTF</sequence>
<accession>I3R317</accession>
<dbReference type="OrthoDB" id="285635at2157"/>
<gene>
    <name evidence="1" type="ordered locus">HFX_0906</name>
</gene>
<evidence type="ECO:0000313" key="2">
    <source>
        <dbReference type="Proteomes" id="UP000006469"/>
    </source>
</evidence>
<organism evidence="1 2">
    <name type="scientific">Haloferax mediterranei (strain ATCC 33500 / DSM 1411 / JCM 8866 / NBRC 14739 / NCIMB 2177 / R-4)</name>
    <name type="common">Halobacterium mediterranei</name>
    <dbReference type="NCBI Taxonomy" id="523841"/>
    <lineage>
        <taxon>Archaea</taxon>
        <taxon>Methanobacteriati</taxon>
        <taxon>Methanobacteriota</taxon>
        <taxon>Stenosarchaea group</taxon>
        <taxon>Halobacteria</taxon>
        <taxon>Halobacteriales</taxon>
        <taxon>Haloferacaceae</taxon>
        <taxon>Haloferax</taxon>
    </lineage>
</organism>
<name>I3R317_HALMT</name>
<proteinExistence type="predicted"/>
<dbReference type="AlphaFoldDB" id="I3R317"/>
<dbReference type="RefSeq" id="WP_014732205.1">
    <property type="nucleotide sequence ID" value="NC_017941.2"/>
</dbReference>
<protein>
    <submittedName>
        <fullName evidence="1">Phage PhiH1 repressor protein</fullName>
    </submittedName>
</protein>
<dbReference type="eggNOG" id="arCOG03924">
    <property type="taxonomic scope" value="Archaea"/>
</dbReference>
<evidence type="ECO:0000313" key="1">
    <source>
        <dbReference type="EMBL" id="AFK18627.1"/>
    </source>
</evidence>
<dbReference type="KEGG" id="hme:HFX_0906"/>
<dbReference type="GeneID" id="54852556"/>
<dbReference type="Proteomes" id="UP000006469">
    <property type="component" value="Chromosome"/>
</dbReference>
<dbReference type="EMBL" id="CP001868">
    <property type="protein sequence ID" value="AFK18627.1"/>
    <property type="molecule type" value="Genomic_DNA"/>
</dbReference>
<reference evidence="1 2" key="1">
    <citation type="journal article" date="2012" name="J. Bacteriol.">
        <title>Complete genome sequence of the metabolically versatile halophilic archaeon Haloferax mediterranei, a poly(3-hydroxybutyrate-co-3-hydroxyvalerate) producer.</title>
        <authorList>
            <person name="Han J."/>
            <person name="Zhang F."/>
            <person name="Hou J."/>
            <person name="Liu X."/>
            <person name="Li M."/>
            <person name="Liu H."/>
            <person name="Cai L."/>
            <person name="Zhang B."/>
            <person name="Chen Y."/>
            <person name="Zhou J."/>
            <person name="Hu S."/>
            <person name="Xiang H."/>
        </authorList>
    </citation>
    <scope>NUCLEOTIDE SEQUENCE [LARGE SCALE GENOMIC DNA]</scope>
    <source>
        <strain evidence="2">ATCC 33500 / DSM 1411 / JCM 8866 / NBRC 14739 / NCIMB 2177 / R-4</strain>
    </source>
</reference>
<dbReference type="HOGENOM" id="CLU_3147873_0_0_2"/>
<dbReference type="InterPro" id="IPR036388">
    <property type="entry name" value="WH-like_DNA-bd_sf"/>
</dbReference>